<dbReference type="EMBL" id="CM007893">
    <property type="protein sequence ID" value="OTG27275.1"/>
    <property type="molecule type" value="Genomic_DNA"/>
</dbReference>
<dbReference type="EMBL" id="MNCJ02000319">
    <property type="protein sequence ID" value="KAF5808261.1"/>
    <property type="molecule type" value="Genomic_DNA"/>
</dbReference>
<protein>
    <recommendedName>
        <fullName evidence="5">Secreted protein</fullName>
    </recommendedName>
</protein>
<reference evidence="2 4" key="1">
    <citation type="journal article" date="2017" name="Nature">
        <title>The sunflower genome provides insights into oil metabolism, flowering and Asterid evolution.</title>
        <authorList>
            <person name="Badouin H."/>
            <person name="Gouzy J."/>
            <person name="Grassa C.J."/>
            <person name="Murat F."/>
            <person name="Staton S.E."/>
            <person name="Cottret L."/>
            <person name="Lelandais-Briere C."/>
            <person name="Owens G.L."/>
            <person name="Carrere S."/>
            <person name="Mayjonade B."/>
            <person name="Legrand L."/>
            <person name="Gill N."/>
            <person name="Kane N.C."/>
            <person name="Bowers J.E."/>
            <person name="Hubner S."/>
            <person name="Bellec A."/>
            <person name="Berard A."/>
            <person name="Berges H."/>
            <person name="Blanchet N."/>
            <person name="Boniface M.C."/>
            <person name="Brunel D."/>
            <person name="Catrice O."/>
            <person name="Chaidir N."/>
            <person name="Claudel C."/>
            <person name="Donnadieu C."/>
            <person name="Faraut T."/>
            <person name="Fievet G."/>
            <person name="Helmstetter N."/>
            <person name="King M."/>
            <person name="Knapp S.J."/>
            <person name="Lai Z."/>
            <person name="Le Paslier M.C."/>
            <person name="Lippi Y."/>
            <person name="Lorenzon L."/>
            <person name="Mandel J.R."/>
            <person name="Marage G."/>
            <person name="Marchand G."/>
            <person name="Marquand E."/>
            <person name="Bret-Mestries E."/>
            <person name="Morien E."/>
            <person name="Nambeesan S."/>
            <person name="Nguyen T."/>
            <person name="Pegot-Espagnet P."/>
            <person name="Pouilly N."/>
            <person name="Raftis F."/>
            <person name="Sallet E."/>
            <person name="Schiex T."/>
            <person name="Thomas J."/>
            <person name="Vandecasteele C."/>
            <person name="Vares D."/>
            <person name="Vear F."/>
            <person name="Vautrin S."/>
            <person name="Crespi M."/>
            <person name="Mangin B."/>
            <person name="Burke J.M."/>
            <person name="Salse J."/>
            <person name="Munos S."/>
            <person name="Vincourt P."/>
            <person name="Rieseberg L.H."/>
            <person name="Langlade N.B."/>
        </authorList>
    </citation>
    <scope>NUCLEOTIDE SEQUENCE [LARGE SCALE GENOMIC DNA]</scope>
    <source>
        <strain evidence="4">cv. SF193</strain>
        <tissue evidence="2">Leaves</tissue>
    </source>
</reference>
<feature type="chain" id="PRO_5012332208" description="Secreted protein" evidence="1">
    <location>
        <begin position="28"/>
        <end position="94"/>
    </location>
</feature>
<evidence type="ECO:0000313" key="2">
    <source>
        <dbReference type="EMBL" id="KAF5808261.1"/>
    </source>
</evidence>
<evidence type="ECO:0008006" key="5">
    <source>
        <dbReference type="Google" id="ProtNLM"/>
    </source>
</evidence>
<dbReference type="InParanoid" id="A0A251UV89"/>
<evidence type="ECO:0000313" key="4">
    <source>
        <dbReference type="Proteomes" id="UP000215914"/>
    </source>
</evidence>
<gene>
    <name evidence="3" type="ORF">HannXRQ_Chr04g0098301</name>
    <name evidence="2" type="ORF">HanXRQr2_Chr04g0143381</name>
</gene>
<dbReference type="STRING" id="4232.A0A251UV89"/>
<keyword evidence="4" id="KW-1185">Reference proteome</keyword>
<dbReference type="Proteomes" id="UP000215914">
    <property type="component" value="Chromosome 4"/>
</dbReference>
<organism evidence="3 4">
    <name type="scientific">Helianthus annuus</name>
    <name type="common">Common sunflower</name>
    <dbReference type="NCBI Taxonomy" id="4232"/>
    <lineage>
        <taxon>Eukaryota</taxon>
        <taxon>Viridiplantae</taxon>
        <taxon>Streptophyta</taxon>
        <taxon>Embryophyta</taxon>
        <taxon>Tracheophyta</taxon>
        <taxon>Spermatophyta</taxon>
        <taxon>Magnoliopsida</taxon>
        <taxon>eudicotyledons</taxon>
        <taxon>Gunneridae</taxon>
        <taxon>Pentapetalae</taxon>
        <taxon>asterids</taxon>
        <taxon>campanulids</taxon>
        <taxon>Asterales</taxon>
        <taxon>Asteraceae</taxon>
        <taxon>Asteroideae</taxon>
        <taxon>Heliantheae alliance</taxon>
        <taxon>Heliantheae</taxon>
        <taxon>Helianthus</taxon>
    </lineage>
</organism>
<accession>A0A251UV89</accession>
<evidence type="ECO:0000256" key="1">
    <source>
        <dbReference type="SAM" id="SignalP"/>
    </source>
</evidence>
<reference evidence="2" key="3">
    <citation type="submission" date="2020-06" db="EMBL/GenBank/DDBJ databases">
        <title>Helianthus annuus Genome sequencing and assembly Release 2.</title>
        <authorList>
            <person name="Gouzy J."/>
            <person name="Langlade N."/>
            <person name="Munos S."/>
        </authorList>
    </citation>
    <scope>NUCLEOTIDE SEQUENCE</scope>
    <source>
        <tissue evidence="2">Leaves</tissue>
    </source>
</reference>
<dbReference type="AlphaFoldDB" id="A0A251UV89"/>
<name>A0A251UV89_HELAN</name>
<proteinExistence type="predicted"/>
<feature type="signal peptide" evidence="1">
    <location>
        <begin position="1"/>
        <end position="27"/>
    </location>
</feature>
<sequence>MTMTWVDFSIGGLVMVVVLGNGERAAARVPPTHKSDRFWFRQALVSEKQQEMNVGHVTLEQASIIDRHYCDGWENRWVKSDWKQDENMAGKWNY</sequence>
<dbReference type="Gramene" id="mRNA:HanXRQr2_Chr04g0143381">
    <property type="protein sequence ID" value="mRNA:HanXRQr2_Chr04g0143381"/>
    <property type="gene ID" value="HanXRQr2_Chr04g0143381"/>
</dbReference>
<keyword evidence="1" id="KW-0732">Signal</keyword>
<reference evidence="3" key="2">
    <citation type="submission" date="2017-02" db="EMBL/GenBank/DDBJ databases">
        <title>Sunflower complete genome.</title>
        <authorList>
            <person name="Langlade N."/>
            <person name="Munos S."/>
        </authorList>
    </citation>
    <scope>NUCLEOTIDE SEQUENCE [LARGE SCALE GENOMIC DNA]</scope>
    <source>
        <tissue evidence="3">Leaves</tissue>
    </source>
</reference>
<evidence type="ECO:0000313" key="3">
    <source>
        <dbReference type="EMBL" id="OTG27275.1"/>
    </source>
</evidence>